<dbReference type="Pfam" id="PF21788">
    <property type="entry name" value="TNP-like_GBD"/>
    <property type="match status" value="1"/>
</dbReference>
<feature type="domain" description="THAP-type" evidence="6">
    <location>
        <begin position="1"/>
        <end position="79"/>
    </location>
</feature>
<comment type="caution">
    <text evidence="7">The sequence shown here is derived from an EMBL/GenBank/DDBJ whole genome shotgun (WGS) entry which is preliminary data.</text>
</comment>
<evidence type="ECO:0000256" key="2">
    <source>
        <dbReference type="ARBA" id="ARBA00022771"/>
    </source>
</evidence>
<dbReference type="GO" id="GO:0008270">
    <property type="term" value="F:zinc ion binding"/>
    <property type="evidence" value="ECO:0007669"/>
    <property type="project" value="UniProtKB-KW"/>
</dbReference>
<reference evidence="7" key="1">
    <citation type="submission" date="2022-03" db="EMBL/GenBank/DDBJ databases">
        <authorList>
            <person name="Tunstrom K."/>
        </authorList>
    </citation>
    <scope>NUCLEOTIDE SEQUENCE</scope>
</reference>
<evidence type="ECO:0000313" key="8">
    <source>
        <dbReference type="Proteomes" id="UP001153954"/>
    </source>
</evidence>
<proteinExistence type="predicted"/>
<dbReference type="InterPro" id="IPR006612">
    <property type="entry name" value="THAP_Znf"/>
</dbReference>
<dbReference type="AlphaFoldDB" id="A0AAU9UT57"/>
<gene>
    <name evidence="7" type="ORF">EEDITHA_LOCUS15601</name>
</gene>
<dbReference type="PANTHER" id="PTHR47577">
    <property type="entry name" value="THAP DOMAIN-CONTAINING PROTEIN 6"/>
    <property type="match status" value="1"/>
</dbReference>
<sequence length="487" mass="56519">MPQRTRCVFDCEHFDVLHRFPKPFDDRFRQWKEIVGEPLEGKTDKEIHTNYRICNQHFESQYFYPHSKRLARTAYPTLNLDVPALIKEAGTRTDFQAEREQDHQHPLEISDKSQAAGLIVISTVCDQSTINNKVINDLLEETKANYYRKGEEARELAFEIANEKIYPLFDPPHLLKGIRNNLITKDLHYIQDGKKKIAKWDHLKLLLNIDSGEDDLRMCNKLTEAHVLPEKIPKMKVKHAAQVFSQRVSSALRFCAKHKLLPDECADTADVLLLFDHLFDSFNGSSYKKSHKTYKSCLKTNSEHFMLWDKALPILRSMQFKRETKKRDGSVVLHYEQVPSIKNWIHNINSMKHLWNNIKSKHNISCILMRSFNQDPVENFFSCVRSHGARNINPTCQQFLSIYKTLLVNNLNSHHSLGANCEEDSNKMFSNLDSLLTKNIVPPRINEPILTGEMDVDLEENLASGSFSQDPENIIINETKNMWQGML</sequence>
<accession>A0AAU9UT57</accession>
<dbReference type="InterPro" id="IPR048367">
    <property type="entry name" value="TNP-like_RNaseH_C"/>
</dbReference>
<keyword evidence="4 5" id="KW-0238">DNA-binding</keyword>
<dbReference type="PANTHER" id="PTHR47577:SF2">
    <property type="entry name" value="THAP DOMAIN CONTAINING 9"/>
    <property type="match status" value="1"/>
</dbReference>
<dbReference type="SMART" id="SM00692">
    <property type="entry name" value="DM3"/>
    <property type="match status" value="1"/>
</dbReference>
<dbReference type="SMART" id="SM00980">
    <property type="entry name" value="THAP"/>
    <property type="match status" value="1"/>
</dbReference>
<evidence type="ECO:0000256" key="1">
    <source>
        <dbReference type="ARBA" id="ARBA00022723"/>
    </source>
</evidence>
<dbReference type="Proteomes" id="UP001153954">
    <property type="component" value="Unassembled WGS sequence"/>
</dbReference>
<organism evidence="7 8">
    <name type="scientific">Euphydryas editha</name>
    <name type="common">Edith's checkerspot</name>
    <dbReference type="NCBI Taxonomy" id="104508"/>
    <lineage>
        <taxon>Eukaryota</taxon>
        <taxon>Metazoa</taxon>
        <taxon>Ecdysozoa</taxon>
        <taxon>Arthropoda</taxon>
        <taxon>Hexapoda</taxon>
        <taxon>Insecta</taxon>
        <taxon>Pterygota</taxon>
        <taxon>Neoptera</taxon>
        <taxon>Endopterygota</taxon>
        <taxon>Lepidoptera</taxon>
        <taxon>Glossata</taxon>
        <taxon>Ditrysia</taxon>
        <taxon>Papilionoidea</taxon>
        <taxon>Nymphalidae</taxon>
        <taxon>Nymphalinae</taxon>
        <taxon>Euphydryas</taxon>
    </lineage>
</organism>
<dbReference type="Pfam" id="PF05485">
    <property type="entry name" value="THAP"/>
    <property type="match status" value="1"/>
</dbReference>
<dbReference type="InterPro" id="IPR048366">
    <property type="entry name" value="TNP-like_GBD"/>
</dbReference>
<keyword evidence="2 5" id="KW-0863">Zinc-finger</keyword>
<protein>
    <recommendedName>
        <fullName evidence="6">THAP-type domain-containing protein</fullName>
    </recommendedName>
</protein>
<dbReference type="PROSITE" id="PS50950">
    <property type="entry name" value="ZF_THAP"/>
    <property type="match status" value="1"/>
</dbReference>
<evidence type="ECO:0000259" key="6">
    <source>
        <dbReference type="PROSITE" id="PS50950"/>
    </source>
</evidence>
<keyword evidence="3" id="KW-0862">Zinc</keyword>
<evidence type="ECO:0000313" key="7">
    <source>
        <dbReference type="EMBL" id="CAH2100779.1"/>
    </source>
</evidence>
<keyword evidence="1" id="KW-0479">Metal-binding</keyword>
<evidence type="ECO:0000256" key="3">
    <source>
        <dbReference type="ARBA" id="ARBA00022833"/>
    </source>
</evidence>
<dbReference type="GO" id="GO:0003677">
    <property type="term" value="F:DNA binding"/>
    <property type="evidence" value="ECO:0007669"/>
    <property type="project" value="UniProtKB-UniRule"/>
</dbReference>
<dbReference type="SUPFAM" id="SSF57716">
    <property type="entry name" value="Glucocorticoid receptor-like (DNA-binding domain)"/>
    <property type="match status" value="1"/>
</dbReference>
<name>A0AAU9UT57_EUPED</name>
<dbReference type="Pfam" id="PF21789">
    <property type="entry name" value="TNP-like_RNaseH_C"/>
    <property type="match status" value="1"/>
</dbReference>
<evidence type="ECO:0000256" key="4">
    <source>
        <dbReference type="ARBA" id="ARBA00023125"/>
    </source>
</evidence>
<evidence type="ECO:0000256" key="5">
    <source>
        <dbReference type="PROSITE-ProRule" id="PRU00309"/>
    </source>
</evidence>
<dbReference type="EMBL" id="CAKOGL010000023">
    <property type="protein sequence ID" value="CAH2100779.1"/>
    <property type="molecule type" value="Genomic_DNA"/>
</dbReference>
<keyword evidence="8" id="KW-1185">Reference proteome</keyword>